<name>A0A448IB25_MYCCI</name>
<dbReference type="Proteomes" id="UP000282551">
    <property type="component" value="Chromosome"/>
</dbReference>
<dbReference type="EMBL" id="LR134355">
    <property type="protein sequence ID" value="VEG49618.1"/>
    <property type="molecule type" value="Genomic_DNA"/>
</dbReference>
<evidence type="ECO:0000259" key="1">
    <source>
        <dbReference type="Pfam" id="PF07110"/>
    </source>
</evidence>
<evidence type="ECO:0000313" key="3">
    <source>
        <dbReference type="Proteomes" id="UP000282551"/>
    </source>
</evidence>
<feature type="domain" description="EthD" evidence="1">
    <location>
        <begin position="26"/>
        <end position="123"/>
    </location>
</feature>
<keyword evidence="3" id="KW-1185">Reference proteome</keyword>
<gene>
    <name evidence="2" type="ORF">NCTC10485_03929</name>
</gene>
<protein>
    <recommendedName>
        <fullName evidence="1">EthD domain-containing protein</fullName>
    </recommendedName>
</protein>
<dbReference type="InterPro" id="IPR011008">
    <property type="entry name" value="Dimeric_a/b-barrel"/>
</dbReference>
<organism evidence="2 3">
    <name type="scientific">Mycolicibacterium chitae</name>
    <name type="common">Mycobacterium chitae</name>
    <dbReference type="NCBI Taxonomy" id="1792"/>
    <lineage>
        <taxon>Bacteria</taxon>
        <taxon>Bacillati</taxon>
        <taxon>Actinomycetota</taxon>
        <taxon>Actinomycetes</taxon>
        <taxon>Mycobacteriales</taxon>
        <taxon>Mycobacteriaceae</taxon>
        <taxon>Mycolicibacterium</taxon>
    </lineage>
</organism>
<dbReference type="InterPro" id="IPR009799">
    <property type="entry name" value="EthD_dom"/>
</dbReference>
<dbReference type="Gene3D" id="3.30.70.100">
    <property type="match status" value="1"/>
</dbReference>
<dbReference type="GO" id="GO:0016491">
    <property type="term" value="F:oxidoreductase activity"/>
    <property type="evidence" value="ECO:0007669"/>
    <property type="project" value="InterPro"/>
</dbReference>
<accession>A0A448IB25</accession>
<reference evidence="2 3" key="1">
    <citation type="submission" date="2018-12" db="EMBL/GenBank/DDBJ databases">
        <authorList>
            <consortium name="Pathogen Informatics"/>
        </authorList>
    </citation>
    <scope>NUCLEOTIDE SEQUENCE [LARGE SCALE GENOMIC DNA]</scope>
    <source>
        <strain evidence="2 3">NCTC10485</strain>
    </source>
</reference>
<evidence type="ECO:0000313" key="2">
    <source>
        <dbReference type="EMBL" id="VEG49618.1"/>
    </source>
</evidence>
<dbReference type="Pfam" id="PF07110">
    <property type="entry name" value="EthD"/>
    <property type="match status" value="1"/>
</dbReference>
<dbReference type="AlphaFoldDB" id="A0A448IB25"/>
<proteinExistence type="predicted"/>
<dbReference type="SUPFAM" id="SSF54909">
    <property type="entry name" value="Dimeric alpha+beta barrel"/>
    <property type="match status" value="1"/>
</dbReference>
<sequence length="134" mass="15413">MAVSVNHYSVYMSVPMVTFLMFIRKRPELSRAEFVDYYENKHIELIGRLVGGRPKAYRRHYAVEGDPLVHRLTVARGDRVADLAAVTELTFERYADAEAMVGRMLADDVLPQVLADERRFIAPEGISWLLTQRE</sequence>